<dbReference type="SUPFAM" id="SSF81342">
    <property type="entry name" value="Transmembrane di-heme cytochromes"/>
    <property type="match status" value="1"/>
</dbReference>
<keyword evidence="8" id="KW-0249">Electron transport</keyword>
<comment type="similarity">
    <text evidence="12">Belongs to the cytochrome b561 family.</text>
</comment>
<keyword evidence="7" id="KW-0479">Metal-binding</keyword>
<evidence type="ECO:0000256" key="2">
    <source>
        <dbReference type="ARBA" id="ARBA00004651"/>
    </source>
</evidence>
<comment type="caution">
    <text evidence="15">The sequence shown here is derived from an EMBL/GenBank/DDBJ whole genome shotgun (WGS) entry which is preliminary data.</text>
</comment>
<dbReference type="GO" id="GO:0005886">
    <property type="term" value="C:plasma membrane"/>
    <property type="evidence" value="ECO:0007669"/>
    <property type="project" value="UniProtKB-SubCell"/>
</dbReference>
<comment type="subcellular location">
    <subcellularLocation>
        <location evidence="2">Cell membrane</location>
        <topology evidence="2">Multi-pass membrane protein</topology>
    </subcellularLocation>
</comment>
<evidence type="ECO:0000256" key="13">
    <source>
        <dbReference type="SAM" id="Phobius"/>
    </source>
</evidence>
<reference evidence="15" key="2">
    <citation type="submission" date="2020-09" db="EMBL/GenBank/DDBJ databases">
        <authorList>
            <person name="Sun Q."/>
            <person name="Kim S."/>
        </authorList>
    </citation>
    <scope>NUCLEOTIDE SEQUENCE</scope>
    <source>
        <strain evidence="15">KCTC 32020</strain>
    </source>
</reference>
<protein>
    <submittedName>
        <fullName evidence="15">Cytochrome b</fullName>
    </submittedName>
</protein>
<keyword evidence="16" id="KW-1185">Reference proteome</keyword>
<dbReference type="InterPro" id="IPR016174">
    <property type="entry name" value="Di-haem_cyt_TM"/>
</dbReference>
<dbReference type="Gene3D" id="1.20.950.20">
    <property type="entry name" value="Transmembrane di-heme cytochromes, Chain C"/>
    <property type="match status" value="1"/>
</dbReference>
<keyword evidence="4" id="KW-1003">Cell membrane</keyword>
<evidence type="ECO:0000256" key="5">
    <source>
        <dbReference type="ARBA" id="ARBA00022617"/>
    </source>
</evidence>
<evidence type="ECO:0000256" key="10">
    <source>
        <dbReference type="ARBA" id="ARBA00023004"/>
    </source>
</evidence>
<accession>A0A918Z446</accession>
<reference evidence="15" key="1">
    <citation type="journal article" date="2014" name="Int. J. Syst. Evol. Microbiol.">
        <title>Complete genome sequence of Corynebacterium casei LMG S-19264T (=DSM 44701T), isolated from a smear-ripened cheese.</title>
        <authorList>
            <consortium name="US DOE Joint Genome Institute (JGI-PGF)"/>
            <person name="Walter F."/>
            <person name="Albersmeier A."/>
            <person name="Kalinowski J."/>
            <person name="Ruckert C."/>
        </authorList>
    </citation>
    <scope>NUCLEOTIDE SEQUENCE</scope>
    <source>
        <strain evidence="15">KCTC 32020</strain>
    </source>
</reference>
<keyword evidence="9 13" id="KW-1133">Transmembrane helix</keyword>
<evidence type="ECO:0000256" key="7">
    <source>
        <dbReference type="ARBA" id="ARBA00022723"/>
    </source>
</evidence>
<keyword evidence="5" id="KW-0349">Heme</keyword>
<dbReference type="Proteomes" id="UP000636453">
    <property type="component" value="Unassembled WGS sequence"/>
</dbReference>
<evidence type="ECO:0000313" key="16">
    <source>
        <dbReference type="Proteomes" id="UP000636453"/>
    </source>
</evidence>
<feature type="transmembrane region" description="Helical" evidence="13">
    <location>
        <begin position="21"/>
        <end position="41"/>
    </location>
</feature>
<feature type="transmembrane region" description="Helical" evidence="13">
    <location>
        <begin position="101"/>
        <end position="121"/>
    </location>
</feature>
<evidence type="ECO:0000256" key="11">
    <source>
        <dbReference type="ARBA" id="ARBA00023136"/>
    </source>
</evidence>
<dbReference type="InterPro" id="IPR052168">
    <property type="entry name" value="Cytochrome_b561_oxidase"/>
</dbReference>
<keyword evidence="11 13" id="KW-0472">Membrane</keyword>
<comment type="cofactor">
    <cofactor evidence="1">
        <name>heme b</name>
        <dbReference type="ChEBI" id="CHEBI:60344"/>
    </cofactor>
</comment>
<dbReference type="GO" id="GO:0020037">
    <property type="term" value="F:heme binding"/>
    <property type="evidence" value="ECO:0007669"/>
    <property type="project" value="TreeGrafter"/>
</dbReference>
<dbReference type="PANTHER" id="PTHR30529">
    <property type="entry name" value="CYTOCHROME B561"/>
    <property type="match status" value="1"/>
</dbReference>
<evidence type="ECO:0000256" key="3">
    <source>
        <dbReference type="ARBA" id="ARBA00022448"/>
    </source>
</evidence>
<dbReference type="InterPro" id="IPR011577">
    <property type="entry name" value="Cyt_b561_bac/Ni-Hgenase"/>
</dbReference>
<keyword evidence="3" id="KW-0813">Transport</keyword>
<dbReference type="RefSeq" id="WP_186760840.1">
    <property type="nucleotide sequence ID" value="NZ_BNCF01000009.1"/>
</dbReference>
<evidence type="ECO:0000256" key="4">
    <source>
        <dbReference type="ARBA" id="ARBA00022475"/>
    </source>
</evidence>
<keyword evidence="10" id="KW-0408">Iron</keyword>
<dbReference type="GO" id="GO:0046872">
    <property type="term" value="F:metal ion binding"/>
    <property type="evidence" value="ECO:0007669"/>
    <property type="project" value="UniProtKB-KW"/>
</dbReference>
<evidence type="ECO:0000256" key="12">
    <source>
        <dbReference type="ARBA" id="ARBA00037975"/>
    </source>
</evidence>
<dbReference type="Pfam" id="PF01292">
    <property type="entry name" value="Ni_hydr_CYTB"/>
    <property type="match status" value="1"/>
</dbReference>
<proteinExistence type="inferred from homology"/>
<keyword evidence="6 13" id="KW-0812">Transmembrane</keyword>
<dbReference type="GO" id="GO:0022904">
    <property type="term" value="P:respiratory electron transport chain"/>
    <property type="evidence" value="ECO:0007669"/>
    <property type="project" value="InterPro"/>
</dbReference>
<feature type="transmembrane region" description="Helical" evidence="13">
    <location>
        <begin position="156"/>
        <end position="179"/>
    </location>
</feature>
<gene>
    <name evidence="15" type="ORF">GCM10007167_18280</name>
</gene>
<sequence>MPRALNRPGARADERYPPLARLLHWAVALGVLVQIGLGWAAETASERDTGARLLHLHFPLGMLLLALMVLRAGRRLLHGLPPPATVDARPWRRRLAACVHAALYLLLFVLPLSGYVIWVWMDGPRDVFGLGQVPRLFTPPADDETWRAIAWYVHCWSAWALAGLVALHVAAALWHQWVLRDRLVSRRLL</sequence>
<dbReference type="GO" id="GO:0009055">
    <property type="term" value="F:electron transfer activity"/>
    <property type="evidence" value="ECO:0007669"/>
    <property type="project" value="InterPro"/>
</dbReference>
<feature type="transmembrane region" description="Helical" evidence="13">
    <location>
        <begin position="53"/>
        <end position="70"/>
    </location>
</feature>
<name>A0A918Z446_9GAMM</name>
<evidence type="ECO:0000313" key="15">
    <source>
        <dbReference type="EMBL" id="GHE36433.1"/>
    </source>
</evidence>
<evidence type="ECO:0000256" key="9">
    <source>
        <dbReference type="ARBA" id="ARBA00022989"/>
    </source>
</evidence>
<dbReference type="EMBL" id="BNCF01000009">
    <property type="protein sequence ID" value="GHE36433.1"/>
    <property type="molecule type" value="Genomic_DNA"/>
</dbReference>
<organism evidence="15 16">
    <name type="scientific">Vulcaniibacterium thermophilum</name>
    <dbReference type="NCBI Taxonomy" id="1169913"/>
    <lineage>
        <taxon>Bacteria</taxon>
        <taxon>Pseudomonadati</taxon>
        <taxon>Pseudomonadota</taxon>
        <taxon>Gammaproteobacteria</taxon>
        <taxon>Lysobacterales</taxon>
        <taxon>Lysobacteraceae</taxon>
        <taxon>Vulcaniibacterium</taxon>
    </lineage>
</organism>
<evidence type="ECO:0000256" key="8">
    <source>
        <dbReference type="ARBA" id="ARBA00022982"/>
    </source>
</evidence>
<dbReference type="PANTHER" id="PTHR30529:SF7">
    <property type="entry name" value="CYTOCHROME B561 BACTERIAL_NI-HYDROGENASE DOMAIN-CONTAINING PROTEIN"/>
    <property type="match status" value="1"/>
</dbReference>
<evidence type="ECO:0000259" key="14">
    <source>
        <dbReference type="Pfam" id="PF01292"/>
    </source>
</evidence>
<evidence type="ECO:0000256" key="6">
    <source>
        <dbReference type="ARBA" id="ARBA00022692"/>
    </source>
</evidence>
<evidence type="ECO:0000256" key="1">
    <source>
        <dbReference type="ARBA" id="ARBA00001970"/>
    </source>
</evidence>
<feature type="domain" description="Cytochrome b561 bacterial/Ni-hydrogenase" evidence="14">
    <location>
        <begin position="15"/>
        <end position="186"/>
    </location>
</feature>
<dbReference type="AlphaFoldDB" id="A0A918Z446"/>